<gene>
    <name evidence="1" type="ORF">PFAG_05030</name>
</gene>
<organism evidence="1">
    <name type="scientific">Plasmodium falciparum Santa Lucia</name>
    <dbReference type="NCBI Taxonomy" id="478859"/>
    <lineage>
        <taxon>Eukaryota</taxon>
        <taxon>Sar</taxon>
        <taxon>Alveolata</taxon>
        <taxon>Apicomplexa</taxon>
        <taxon>Aconoidasida</taxon>
        <taxon>Haemosporida</taxon>
        <taxon>Plasmodiidae</taxon>
        <taxon>Plasmodium</taxon>
        <taxon>Plasmodium (Laverania)</taxon>
    </lineage>
</organism>
<dbReference type="OrthoDB" id="10262308at2759"/>
<proteinExistence type="predicted"/>
<sequence>MQKDLQKRKLNFDIVDQKIILKENKVLAEKDKLISLENSKILRMLNMKIAFFDITVLGYWYLDKFVSLMN</sequence>
<reference evidence="1" key="1">
    <citation type="submission" date="2013-02" db="EMBL/GenBank/DDBJ databases">
        <title>The Genome Sequence of Plasmodium falciparum Santa Lucia.</title>
        <authorList>
            <consortium name="The Broad Institute Genome Sequencing Platform"/>
            <consortium name="The Broad Institute Genome Sequencing Center for Infectious Disease"/>
            <person name="Neafsey D."/>
            <person name="Cheeseman I."/>
            <person name="Volkman S."/>
            <person name="Adams J."/>
            <person name="Walker B."/>
            <person name="Young S.K."/>
            <person name="Zeng Q."/>
            <person name="Gargeya S."/>
            <person name="Fitzgerald M."/>
            <person name="Haas B."/>
            <person name="Abouelleil A."/>
            <person name="Alvarado L."/>
            <person name="Arachchi H.M."/>
            <person name="Berlin A.M."/>
            <person name="Chapman S.B."/>
            <person name="Dewar J."/>
            <person name="Goldberg J."/>
            <person name="Griggs A."/>
            <person name="Gujja S."/>
            <person name="Hansen M."/>
            <person name="Howarth C."/>
            <person name="Imamovic A."/>
            <person name="Larimer J."/>
            <person name="McCowan C."/>
            <person name="Murphy C."/>
            <person name="Neiman D."/>
            <person name="Pearson M."/>
            <person name="Priest M."/>
            <person name="Roberts A."/>
            <person name="Saif S."/>
            <person name="Shea T."/>
            <person name="Sisk P."/>
            <person name="Sykes S."/>
            <person name="Wortman J."/>
            <person name="Nusbaum C."/>
            <person name="Birren B."/>
        </authorList>
    </citation>
    <scope>NUCLEOTIDE SEQUENCE [LARGE SCALE GENOMIC DNA]</scope>
    <source>
        <strain evidence="1">Santa Lucia</strain>
    </source>
</reference>
<accession>W7FD14</accession>
<dbReference type="AlphaFoldDB" id="W7FD14"/>
<evidence type="ECO:0000313" key="1">
    <source>
        <dbReference type="EMBL" id="EUT80389.1"/>
    </source>
</evidence>
<dbReference type="Proteomes" id="UP000030666">
    <property type="component" value="Unassembled WGS sequence"/>
</dbReference>
<name>W7FD14_PLAFA</name>
<dbReference type="EMBL" id="KE123509">
    <property type="protein sequence ID" value="EUT80389.1"/>
    <property type="molecule type" value="Genomic_DNA"/>
</dbReference>
<protein>
    <submittedName>
        <fullName evidence="1">Uncharacterized protein</fullName>
    </submittedName>
</protein>